<organism evidence="6 7">
    <name type="scientific">Crenothrix polyspora</name>
    <dbReference type="NCBI Taxonomy" id="360316"/>
    <lineage>
        <taxon>Bacteria</taxon>
        <taxon>Pseudomonadati</taxon>
        <taxon>Pseudomonadota</taxon>
        <taxon>Gammaproteobacteria</taxon>
        <taxon>Methylococcales</taxon>
        <taxon>Crenotrichaceae</taxon>
        <taxon>Crenothrix</taxon>
    </lineage>
</organism>
<keyword evidence="7" id="KW-1185">Reference proteome</keyword>
<dbReference type="GO" id="GO:0051537">
    <property type="term" value="F:2 iron, 2 sulfur cluster binding"/>
    <property type="evidence" value="ECO:0007669"/>
    <property type="project" value="UniProtKB-KW"/>
</dbReference>
<evidence type="ECO:0000256" key="4">
    <source>
        <dbReference type="ARBA" id="ARBA00023014"/>
    </source>
</evidence>
<proteinExistence type="predicted"/>
<evidence type="ECO:0000313" key="6">
    <source>
        <dbReference type="EMBL" id="SJM96482.1"/>
    </source>
</evidence>
<sequence>MTCKTNSTLPVDVEAGVRYSWCSCGFSQTMPLCDHAHRQFSEKKSVKFIAENTETLHLCGCSETATPPYCDNHNQCKNA</sequence>
<accession>A0A1R4HJS6</accession>
<dbReference type="GO" id="GO:0005737">
    <property type="term" value="C:cytoplasm"/>
    <property type="evidence" value="ECO:0007669"/>
    <property type="project" value="UniProtKB-ARBA"/>
</dbReference>
<dbReference type="InterPro" id="IPR052950">
    <property type="entry name" value="CISD"/>
</dbReference>
<feature type="domain" description="Iron-binding zinc finger CDGSH type" evidence="5">
    <location>
        <begin position="6"/>
        <end position="43"/>
    </location>
</feature>
<dbReference type="SMART" id="SM00704">
    <property type="entry name" value="ZnF_CDGSH"/>
    <property type="match status" value="1"/>
</dbReference>
<keyword evidence="1" id="KW-0001">2Fe-2S</keyword>
<keyword evidence="4" id="KW-0411">Iron-sulfur</keyword>
<evidence type="ECO:0000256" key="3">
    <source>
        <dbReference type="ARBA" id="ARBA00023004"/>
    </source>
</evidence>
<dbReference type="InterPro" id="IPR018967">
    <property type="entry name" value="FeS-contain_CDGSH-typ"/>
</dbReference>
<keyword evidence="2" id="KW-0479">Metal-binding</keyword>
<dbReference type="InterPro" id="IPR042216">
    <property type="entry name" value="MitoNEET_CISD"/>
</dbReference>
<evidence type="ECO:0000256" key="1">
    <source>
        <dbReference type="ARBA" id="ARBA00022714"/>
    </source>
</evidence>
<dbReference type="OrthoDB" id="9795032at2"/>
<gene>
    <name evidence="6" type="ORF">CRENPOLYSF1_90086</name>
</gene>
<dbReference type="EMBL" id="FUKI01000170">
    <property type="protein sequence ID" value="SJM96482.1"/>
    <property type="molecule type" value="Genomic_DNA"/>
</dbReference>
<dbReference type="AlphaFoldDB" id="A0A1R4HJS6"/>
<protein>
    <submittedName>
        <fullName evidence="6">Iron sulfur-containing domain, CDGSH-type</fullName>
    </submittedName>
</protein>
<dbReference type="Proteomes" id="UP000195667">
    <property type="component" value="Unassembled WGS sequence"/>
</dbReference>
<dbReference type="Gene3D" id="3.40.5.90">
    <property type="entry name" value="CDGSH iron-sulfur domain, mitoNEET-type"/>
    <property type="match status" value="1"/>
</dbReference>
<evidence type="ECO:0000259" key="5">
    <source>
        <dbReference type="SMART" id="SM00704"/>
    </source>
</evidence>
<reference evidence="7" key="1">
    <citation type="submission" date="2017-02" db="EMBL/GenBank/DDBJ databases">
        <authorList>
            <person name="Daims H."/>
        </authorList>
    </citation>
    <scope>NUCLEOTIDE SEQUENCE [LARGE SCALE GENOMIC DNA]</scope>
</reference>
<keyword evidence="3" id="KW-0408">Iron</keyword>
<dbReference type="RefSeq" id="WP_087145301.1">
    <property type="nucleotide sequence ID" value="NZ_FUKI01000170.1"/>
</dbReference>
<name>A0A1R4HJS6_9GAMM</name>
<dbReference type="GO" id="GO:0046872">
    <property type="term" value="F:metal ion binding"/>
    <property type="evidence" value="ECO:0007669"/>
    <property type="project" value="UniProtKB-KW"/>
</dbReference>
<dbReference type="PANTHER" id="PTHR46491:SF3">
    <property type="entry name" value="CDGSH IRON-SULFUR DOMAIN-CONTAINING PROTEIN 3, MITOCHONDRIAL"/>
    <property type="match status" value="1"/>
</dbReference>
<evidence type="ECO:0000256" key="2">
    <source>
        <dbReference type="ARBA" id="ARBA00022723"/>
    </source>
</evidence>
<evidence type="ECO:0000313" key="7">
    <source>
        <dbReference type="Proteomes" id="UP000195667"/>
    </source>
</evidence>
<dbReference type="PANTHER" id="PTHR46491">
    <property type="entry name" value="CDGSH IRON SULFUR DOMAIN PROTEIN HOMOLOG"/>
    <property type="match status" value="1"/>
</dbReference>